<evidence type="ECO:0000313" key="3">
    <source>
        <dbReference type="Proteomes" id="UP000185779"/>
    </source>
</evidence>
<evidence type="ECO:0000313" key="2">
    <source>
        <dbReference type="EMBL" id="OFV66730.1"/>
    </source>
</evidence>
<sequence>MARRRGVKILEELFRRGGYAVEESFEPDFDLIAERDGEKVMIIIREVIRGEDLDYYRHLAEEIDETILMVATGKVEGETYPDGRVVVWDRGRFAEEIGMAVIADIEGSRFMVNLKGGMDTIPTVPLRLKKSKAFEIARKSFRSIKGVQLRYIPIWSFEYRFRSILHDGVNPFELKGEGRTLFNALTGRALDIEVEDHPSEIVPAAGSIIEPVEVDDNSLKEAVIEQIIREGSREISIEKRFSDAIISEQKILRPKREDIQIESRLFYLPIWEIEGDRGFMQIDAASGKEIVDPMDDGVEIL</sequence>
<reference evidence="2 3" key="1">
    <citation type="submission" date="2016-05" db="EMBL/GenBank/DDBJ databases">
        <title>Microbial consortia oxidize butane by reversing methanogenesis.</title>
        <authorList>
            <person name="Laso-Perez R."/>
            <person name="Richter M."/>
            <person name="Wegener G."/>
            <person name="Musat F."/>
        </authorList>
    </citation>
    <scope>NUCLEOTIDE SEQUENCE [LARGE SCALE GENOMIC DNA]</scope>
    <source>
        <strain evidence="2">BOX1</strain>
    </source>
</reference>
<protein>
    <submittedName>
        <fullName evidence="2">Uncharacterized protein</fullName>
    </submittedName>
</protein>
<name>A0A1F2P618_9EURY</name>
<dbReference type="EMBL" id="DRIE01000090">
    <property type="protein sequence ID" value="HEC57260.1"/>
    <property type="molecule type" value="Genomic_DNA"/>
</dbReference>
<comment type="caution">
    <text evidence="2">The sequence shown here is derived from an EMBL/GenBank/DDBJ whole genome shotgun (WGS) entry which is preliminary data.</text>
</comment>
<proteinExistence type="predicted"/>
<dbReference type="Proteomes" id="UP000885936">
    <property type="component" value="Unassembled WGS sequence"/>
</dbReference>
<evidence type="ECO:0000313" key="1">
    <source>
        <dbReference type="EMBL" id="HEC57260.1"/>
    </source>
</evidence>
<dbReference type="EMBL" id="LYOR01000001">
    <property type="protein sequence ID" value="OFV66730.1"/>
    <property type="molecule type" value="Genomic_DNA"/>
</dbReference>
<keyword evidence="3" id="KW-1185">Reference proteome</keyword>
<dbReference type="AlphaFoldDB" id="A0A1F2P618"/>
<dbReference type="STRING" id="1839936.SBU_000023"/>
<reference evidence="1" key="2">
    <citation type="journal article" date="2020" name="mSystems">
        <title>Genome- and Community-Level Interaction Insights into Carbon Utilization and Element Cycling Functions of Hydrothermarchaeota in Hydrothermal Sediment.</title>
        <authorList>
            <person name="Zhou Z."/>
            <person name="Liu Y."/>
            <person name="Xu W."/>
            <person name="Pan J."/>
            <person name="Luo Z.H."/>
            <person name="Li M."/>
        </authorList>
    </citation>
    <scope>NUCLEOTIDE SEQUENCE [LARGE SCALE GENOMIC DNA]</scope>
    <source>
        <strain evidence="1">HyVt-386</strain>
    </source>
</reference>
<organism evidence="2 3">
    <name type="scientific">Candidatus Syntropharchaeum butanivorans</name>
    <dbReference type="NCBI Taxonomy" id="1839936"/>
    <lineage>
        <taxon>Archaea</taxon>
        <taxon>Methanobacteriati</taxon>
        <taxon>Methanobacteriota</taxon>
        <taxon>Stenosarchaea group</taxon>
        <taxon>Methanomicrobia</taxon>
        <taxon>Methanosarcinales</taxon>
        <taxon>ANME-2 cluster</taxon>
        <taxon>Candidatus Syntropharchaeum</taxon>
    </lineage>
</organism>
<accession>A0A1F2P618</accession>
<gene>
    <name evidence="1" type="ORF">ENI32_05190</name>
    <name evidence="2" type="ORF">SBU_000023</name>
</gene>
<dbReference type="Proteomes" id="UP000185779">
    <property type="component" value="Unassembled WGS sequence"/>
</dbReference>